<evidence type="ECO:0000313" key="5">
    <source>
        <dbReference type="Proteomes" id="UP000321723"/>
    </source>
</evidence>
<keyword evidence="3" id="KW-0808">Transferase</keyword>
<dbReference type="OrthoDB" id="9792284at2"/>
<keyword evidence="5" id="KW-1185">Reference proteome</keyword>
<comment type="similarity">
    <text evidence="1">Belongs to the peptidase C56 family.</text>
</comment>
<dbReference type="AlphaFoldDB" id="A0A511FJ43"/>
<dbReference type="PANTHER" id="PTHR42733:SF12">
    <property type="entry name" value="PROTEINASE"/>
    <property type="match status" value="1"/>
</dbReference>
<gene>
    <name evidence="3" type="primary">pfpI</name>
    <name evidence="3" type="ORF">CHO01_35030</name>
    <name evidence="4" type="ORF">HNR08_002515</name>
</gene>
<dbReference type="GO" id="GO:0006508">
    <property type="term" value="P:proteolysis"/>
    <property type="evidence" value="ECO:0007669"/>
    <property type="project" value="UniProtKB-KW"/>
</dbReference>
<dbReference type="InterPro" id="IPR002818">
    <property type="entry name" value="DJ-1/PfpI"/>
</dbReference>
<comment type="caution">
    <text evidence="3">The sequence shown here is derived from an EMBL/GenBank/DDBJ whole genome shotgun (WGS) entry which is preliminary data.</text>
</comment>
<dbReference type="SUPFAM" id="SSF52317">
    <property type="entry name" value="Class I glutamine amidotransferase-like"/>
    <property type="match status" value="1"/>
</dbReference>
<dbReference type="EC" id="3.2.-.-" evidence="4"/>
<evidence type="ECO:0000313" key="6">
    <source>
        <dbReference type="Proteomes" id="UP000564629"/>
    </source>
</evidence>
<dbReference type="EMBL" id="BJVQ01000077">
    <property type="protein sequence ID" value="GEL48387.1"/>
    <property type="molecule type" value="Genomic_DNA"/>
</dbReference>
<dbReference type="Proteomes" id="UP000564629">
    <property type="component" value="Unassembled WGS sequence"/>
</dbReference>
<dbReference type="GO" id="GO:0008233">
    <property type="term" value="F:peptidase activity"/>
    <property type="evidence" value="ECO:0007669"/>
    <property type="project" value="UniProtKB-KW"/>
</dbReference>
<dbReference type="PROSITE" id="PS51276">
    <property type="entry name" value="PEPTIDASE_C56_PFPI"/>
    <property type="match status" value="1"/>
</dbReference>
<keyword evidence="4" id="KW-0326">Glycosidase</keyword>
<dbReference type="CDD" id="cd03134">
    <property type="entry name" value="GATase1_PfpI_like"/>
    <property type="match status" value="1"/>
</dbReference>
<reference evidence="4 6" key="2">
    <citation type="submission" date="2020-08" db="EMBL/GenBank/DDBJ databases">
        <title>Sequencing the genomes of 1000 actinobacteria strains.</title>
        <authorList>
            <person name="Klenk H.-P."/>
        </authorList>
    </citation>
    <scope>NUCLEOTIDE SEQUENCE [LARGE SCALE GENOMIC DNA]</scope>
    <source>
        <strain evidence="4 6">DSM 9581</strain>
    </source>
</reference>
<dbReference type="Proteomes" id="UP000321723">
    <property type="component" value="Unassembled WGS sequence"/>
</dbReference>
<keyword evidence="4" id="KW-0645">Protease</keyword>
<reference evidence="3 5" key="1">
    <citation type="submission" date="2019-07" db="EMBL/GenBank/DDBJ databases">
        <title>Whole genome shotgun sequence of Cellulomonas hominis NBRC 16055.</title>
        <authorList>
            <person name="Hosoyama A."/>
            <person name="Uohara A."/>
            <person name="Ohji S."/>
            <person name="Ichikawa N."/>
        </authorList>
    </citation>
    <scope>NUCLEOTIDE SEQUENCE [LARGE SCALE GENOMIC DNA]</scope>
    <source>
        <strain evidence="3 5">NBRC 16055</strain>
    </source>
</reference>
<accession>A0A511FJ43</accession>
<dbReference type="GO" id="GO:0016740">
    <property type="term" value="F:transferase activity"/>
    <property type="evidence" value="ECO:0007669"/>
    <property type="project" value="UniProtKB-KW"/>
</dbReference>
<dbReference type="EMBL" id="JACHDN010000001">
    <property type="protein sequence ID" value="MBB5473779.1"/>
    <property type="molecule type" value="Genomic_DNA"/>
</dbReference>
<dbReference type="InterPro" id="IPR006286">
    <property type="entry name" value="C56_PfpI-like"/>
</dbReference>
<evidence type="ECO:0000259" key="2">
    <source>
        <dbReference type="Pfam" id="PF01965"/>
    </source>
</evidence>
<dbReference type="GO" id="GO:0016798">
    <property type="term" value="F:hydrolase activity, acting on glycosyl bonds"/>
    <property type="evidence" value="ECO:0007669"/>
    <property type="project" value="UniProtKB-KW"/>
</dbReference>
<evidence type="ECO:0000256" key="1">
    <source>
        <dbReference type="ARBA" id="ARBA00008542"/>
    </source>
</evidence>
<name>A0A511FJ43_9CELL</name>
<proteinExistence type="inferred from homology"/>
<dbReference type="PANTHER" id="PTHR42733">
    <property type="entry name" value="DJ-1 PROTEIN"/>
    <property type="match status" value="1"/>
</dbReference>
<dbReference type="Pfam" id="PF01965">
    <property type="entry name" value="DJ-1_PfpI"/>
    <property type="match status" value="1"/>
</dbReference>
<keyword evidence="3" id="KW-0315">Glutamine amidotransferase</keyword>
<protein>
    <submittedName>
        <fullName evidence="3">Glutamine amidotransferase</fullName>
    </submittedName>
    <submittedName>
        <fullName evidence="4">Protease I</fullName>
        <ecNumber evidence="4">3.2.-.-</ecNumber>
    </submittedName>
</protein>
<evidence type="ECO:0000313" key="3">
    <source>
        <dbReference type="EMBL" id="GEL48387.1"/>
    </source>
</evidence>
<dbReference type="NCBIfam" id="TIGR01382">
    <property type="entry name" value="PfpI"/>
    <property type="match status" value="1"/>
</dbReference>
<organism evidence="3 5">
    <name type="scientific">Cellulomonas hominis</name>
    <dbReference type="NCBI Taxonomy" id="156981"/>
    <lineage>
        <taxon>Bacteria</taxon>
        <taxon>Bacillati</taxon>
        <taxon>Actinomycetota</taxon>
        <taxon>Actinomycetes</taxon>
        <taxon>Micrococcales</taxon>
        <taxon>Cellulomonadaceae</taxon>
        <taxon>Cellulomonas</taxon>
    </lineage>
</organism>
<feature type="domain" description="DJ-1/PfpI" evidence="2">
    <location>
        <begin position="8"/>
        <end position="180"/>
    </location>
</feature>
<keyword evidence="4" id="KW-0378">Hydrolase</keyword>
<evidence type="ECO:0000313" key="4">
    <source>
        <dbReference type="EMBL" id="MBB5473779.1"/>
    </source>
</evidence>
<sequence length="184" mass="18802">MARLTGRTVAFLTSDKGIEEPELTTPWQAVADEGGTPVLVSAQPGTVSAVNNDLDPGGDYPVDRTLDQVSADDFDALVIPGGTVNADTLRTQEGAQALVKAFVGAGKPVAAICHGPWTLIEAGVVDGVTLTSYPSLATDLRNAGAAWVDREVVVAQTGGSTLITSRDPDDLPAFCAAVVDAVAG</sequence>
<dbReference type="Gene3D" id="3.40.50.880">
    <property type="match status" value="1"/>
</dbReference>
<dbReference type="InterPro" id="IPR029062">
    <property type="entry name" value="Class_I_gatase-like"/>
</dbReference>
<dbReference type="RefSeq" id="WP_146840374.1">
    <property type="nucleotide sequence ID" value="NZ_BJVQ01000077.1"/>
</dbReference>